<organism evidence="1 2">
    <name type="scientific">Cirrhinus molitorella</name>
    <name type="common">mud carp</name>
    <dbReference type="NCBI Taxonomy" id="172907"/>
    <lineage>
        <taxon>Eukaryota</taxon>
        <taxon>Metazoa</taxon>
        <taxon>Chordata</taxon>
        <taxon>Craniata</taxon>
        <taxon>Vertebrata</taxon>
        <taxon>Euteleostomi</taxon>
        <taxon>Actinopterygii</taxon>
        <taxon>Neopterygii</taxon>
        <taxon>Teleostei</taxon>
        <taxon>Ostariophysi</taxon>
        <taxon>Cypriniformes</taxon>
        <taxon>Cyprinidae</taxon>
        <taxon>Labeoninae</taxon>
        <taxon>Labeonini</taxon>
        <taxon>Cirrhinus</taxon>
    </lineage>
</organism>
<dbReference type="EMBL" id="JAYMGO010000015">
    <property type="protein sequence ID" value="KAL1260713.1"/>
    <property type="molecule type" value="Genomic_DNA"/>
</dbReference>
<accession>A0ABR3M6F8</accession>
<reference evidence="1 2" key="1">
    <citation type="submission" date="2023-09" db="EMBL/GenBank/DDBJ databases">
        <authorList>
            <person name="Wang M."/>
        </authorList>
    </citation>
    <scope>NUCLEOTIDE SEQUENCE [LARGE SCALE GENOMIC DNA]</scope>
    <source>
        <strain evidence="1">GT-2023</strain>
        <tissue evidence="1">Liver</tissue>
    </source>
</reference>
<dbReference type="Proteomes" id="UP001558613">
    <property type="component" value="Unassembled WGS sequence"/>
</dbReference>
<evidence type="ECO:0000313" key="2">
    <source>
        <dbReference type="Proteomes" id="UP001558613"/>
    </source>
</evidence>
<proteinExistence type="predicted"/>
<sequence>MFLCASFDGGTHTHTHACGADDDRVRDGAATMLFSALGDLATSCPWQIAEKQTSTTVMQIALTTVTTATQFLAPEGTGPQPKETMFINDKLISHQA</sequence>
<comment type="caution">
    <text evidence="1">The sequence shown here is derived from an EMBL/GenBank/DDBJ whole genome shotgun (WGS) entry which is preliminary data.</text>
</comment>
<evidence type="ECO:0000313" key="1">
    <source>
        <dbReference type="EMBL" id="KAL1260713.1"/>
    </source>
</evidence>
<keyword evidence="2" id="KW-1185">Reference proteome</keyword>
<protein>
    <submittedName>
        <fullName evidence="1">Uncharacterized protein</fullName>
    </submittedName>
</protein>
<gene>
    <name evidence="1" type="ORF">QQF64_008540</name>
</gene>
<name>A0ABR3M6F8_9TELE</name>